<dbReference type="GO" id="GO:0008331">
    <property type="term" value="F:high voltage-gated calcium channel activity"/>
    <property type="evidence" value="ECO:0007669"/>
    <property type="project" value="TreeGrafter"/>
</dbReference>
<keyword evidence="6" id="KW-0677">Repeat</keyword>
<evidence type="ECO:0000256" key="1">
    <source>
        <dbReference type="ARBA" id="ARBA00004141"/>
    </source>
</evidence>
<evidence type="ECO:0000256" key="7">
    <source>
        <dbReference type="ARBA" id="ARBA00022837"/>
    </source>
</evidence>
<dbReference type="Pfam" id="PF00520">
    <property type="entry name" value="Ion_trans"/>
    <property type="match status" value="1"/>
</dbReference>
<feature type="domain" description="Ion transport" evidence="15">
    <location>
        <begin position="149"/>
        <end position="264"/>
    </location>
</feature>
<dbReference type="InterPro" id="IPR027359">
    <property type="entry name" value="Volt_channel_dom_sf"/>
</dbReference>
<evidence type="ECO:0000256" key="3">
    <source>
        <dbReference type="ARBA" id="ARBA00022568"/>
    </source>
</evidence>
<keyword evidence="17" id="KW-1185">Reference proteome</keyword>
<comment type="subcellular location">
    <subcellularLocation>
        <location evidence="1">Membrane</location>
        <topology evidence="1">Multi-pass membrane protein</topology>
    </subcellularLocation>
</comment>
<keyword evidence="7" id="KW-0106">Calcium</keyword>
<proteinExistence type="predicted"/>
<reference evidence="16" key="1">
    <citation type="submission" date="2020-08" db="EMBL/GenBank/DDBJ databases">
        <title>Multicomponent nature underlies the extraordinary mechanical properties of spider dragline silk.</title>
        <authorList>
            <person name="Kono N."/>
            <person name="Nakamura H."/>
            <person name="Mori M."/>
            <person name="Yoshida Y."/>
            <person name="Ohtoshi R."/>
            <person name="Malay A.D."/>
            <person name="Moran D.A.P."/>
            <person name="Tomita M."/>
            <person name="Numata K."/>
            <person name="Arakawa K."/>
        </authorList>
    </citation>
    <scope>NUCLEOTIDE SEQUENCE</scope>
</reference>
<evidence type="ECO:0000256" key="2">
    <source>
        <dbReference type="ARBA" id="ARBA00022448"/>
    </source>
</evidence>
<comment type="caution">
    <text evidence="16">The sequence shown here is derived from an EMBL/GenBank/DDBJ whole genome shotgun (WGS) entry which is preliminary data.</text>
</comment>
<evidence type="ECO:0000256" key="6">
    <source>
        <dbReference type="ARBA" id="ARBA00022737"/>
    </source>
</evidence>
<keyword evidence="3" id="KW-0109">Calcium transport</keyword>
<accession>A0A8X6Y8E5</accession>
<dbReference type="SUPFAM" id="SSF81324">
    <property type="entry name" value="Voltage-gated potassium channels"/>
    <property type="match status" value="1"/>
</dbReference>
<dbReference type="Proteomes" id="UP000886998">
    <property type="component" value="Unassembled WGS sequence"/>
</dbReference>
<keyword evidence="11 14" id="KW-0472">Membrane</keyword>
<evidence type="ECO:0000256" key="14">
    <source>
        <dbReference type="SAM" id="Phobius"/>
    </source>
</evidence>
<dbReference type="AlphaFoldDB" id="A0A8X6Y8E5"/>
<keyword evidence="10" id="KW-0406">Ion transport</keyword>
<keyword evidence="8" id="KW-0851">Voltage-gated channel</keyword>
<keyword evidence="4" id="KW-0107">Calcium channel</keyword>
<evidence type="ECO:0000259" key="15">
    <source>
        <dbReference type="Pfam" id="PF00520"/>
    </source>
</evidence>
<evidence type="ECO:0000256" key="5">
    <source>
        <dbReference type="ARBA" id="ARBA00022692"/>
    </source>
</evidence>
<dbReference type="FunFam" id="1.20.120.350:FF:000009">
    <property type="entry name" value="Voltage-dependent T-type calcium channel subunit alpha"/>
    <property type="match status" value="1"/>
</dbReference>
<evidence type="ECO:0000256" key="13">
    <source>
        <dbReference type="ARBA" id="ARBA00023303"/>
    </source>
</evidence>
<dbReference type="OrthoDB" id="6422584at2759"/>
<keyword evidence="13" id="KW-0407">Ion channel</keyword>
<evidence type="ECO:0000256" key="9">
    <source>
        <dbReference type="ARBA" id="ARBA00022989"/>
    </source>
</evidence>
<dbReference type="InterPro" id="IPR050599">
    <property type="entry name" value="VDCC_alpha-1_subunit"/>
</dbReference>
<protein>
    <submittedName>
        <fullName evidence="16">Voltage-dependent T-type calcium channel subunit alpha-1I</fullName>
    </submittedName>
</protein>
<evidence type="ECO:0000256" key="11">
    <source>
        <dbReference type="ARBA" id="ARBA00023136"/>
    </source>
</evidence>
<evidence type="ECO:0000256" key="8">
    <source>
        <dbReference type="ARBA" id="ARBA00022882"/>
    </source>
</evidence>
<dbReference type="PANTHER" id="PTHR45628">
    <property type="entry name" value="VOLTAGE-DEPENDENT CALCIUM CHANNEL TYPE A SUBUNIT ALPHA-1"/>
    <property type="match status" value="1"/>
</dbReference>
<evidence type="ECO:0000256" key="4">
    <source>
        <dbReference type="ARBA" id="ARBA00022673"/>
    </source>
</evidence>
<keyword evidence="9 14" id="KW-1133">Transmembrane helix</keyword>
<organism evidence="16 17">
    <name type="scientific">Trichonephila inaurata madagascariensis</name>
    <dbReference type="NCBI Taxonomy" id="2747483"/>
    <lineage>
        <taxon>Eukaryota</taxon>
        <taxon>Metazoa</taxon>
        <taxon>Ecdysozoa</taxon>
        <taxon>Arthropoda</taxon>
        <taxon>Chelicerata</taxon>
        <taxon>Arachnida</taxon>
        <taxon>Araneae</taxon>
        <taxon>Araneomorphae</taxon>
        <taxon>Entelegynae</taxon>
        <taxon>Araneoidea</taxon>
        <taxon>Nephilidae</taxon>
        <taxon>Trichonephila</taxon>
        <taxon>Trichonephila inaurata</taxon>
    </lineage>
</organism>
<feature type="transmembrane region" description="Helical" evidence="14">
    <location>
        <begin position="189"/>
        <end position="210"/>
    </location>
</feature>
<dbReference type="EMBL" id="BMAV01015824">
    <property type="protein sequence ID" value="GFY66107.1"/>
    <property type="molecule type" value="Genomic_DNA"/>
</dbReference>
<dbReference type="Gene3D" id="1.20.120.350">
    <property type="entry name" value="Voltage-gated potassium channels. Chain C"/>
    <property type="match status" value="1"/>
</dbReference>
<keyword evidence="12" id="KW-0325">Glycoprotein</keyword>
<keyword evidence="5 14" id="KW-0812">Transmembrane</keyword>
<evidence type="ECO:0000313" key="17">
    <source>
        <dbReference type="Proteomes" id="UP000886998"/>
    </source>
</evidence>
<dbReference type="InterPro" id="IPR005821">
    <property type="entry name" value="Ion_trans_dom"/>
</dbReference>
<evidence type="ECO:0000256" key="10">
    <source>
        <dbReference type="ARBA" id="ARBA00023065"/>
    </source>
</evidence>
<evidence type="ECO:0000313" key="16">
    <source>
        <dbReference type="EMBL" id="GFY66107.1"/>
    </source>
</evidence>
<dbReference type="GO" id="GO:0098703">
    <property type="term" value="P:calcium ion import across plasma membrane"/>
    <property type="evidence" value="ECO:0007669"/>
    <property type="project" value="TreeGrafter"/>
</dbReference>
<keyword evidence="2" id="KW-0813">Transport</keyword>
<feature type="transmembrane region" description="Helical" evidence="14">
    <location>
        <begin position="151"/>
        <end position="169"/>
    </location>
</feature>
<gene>
    <name evidence="16" type="primary">CACNA1I</name>
    <name evidence="16" type="ORF">TNIN_305861</name>
</gene>
<feature type="transmembrane region" description="Helical" evidence="14">
    <location>
        <begin position="222"/>
        <end position="241"/>
    </location>
</feature>
<sequence>MSLNSSLHSQNTLSPSNTYCRAASLSGASLKDDFKPNNLDEDKKEDTNQVAVTDCELPNKLLNRYGELQRRTTRFTRSCPHGRGQDEEEEHLLFYWSDSKAWRMFTLCFLKLCWFFEPKGWIKEREDYSLFLFSKSNCLRQICCRIAENKWFDYAILVFIASNCVTLAMERPTIPPDSYERLFLTGTNYIFIIVFTFEMIVKVMAKGLWYGRNAYFKSGWNIMDGFVVGISLVDVLLSFVAESSPKIFGILRVFRLLRSLRPLR</sequence>
<name>A0A8X6Y8E5_9ARAC</name>
<dbReference type="PANTHER" id="PTHR45628:SF22">
    <property type="entry name" value="VOLTAGE-DEPENDENT T-TYPE CALCIUM CHANNEL SUBUNIT ALPHA"/>
    <property type="match status" value="1"/>
</dbReference>
<dbReference type="GO" id="GO:0005891">
    <property type="term" value="C:voltage-gated calcium channel complex"/>
    <property type="evidence" value="ECO:0007669"/>
    <property type="project" value="TreeGrafter"/>
</dbReference>
<evidence type="ECO:0000256" key="12">
    <source>
        <dbReference type="ARBA" id="ARBA00023180"/>
    </source>
</evidence>